<reference evidence="5" key="2">
    <citation type="submission" date="2016-06" db="UniProtKB">
        <authorList>
            <consortium name="WormBaseParasite"/>
        </authorList>
    </citation>
    <scope>IDENTIFICATION</scope>
</reference>
<dbReference type="InterPro" id="IPR013087">
    <property type="entry name" value="Znf_C2H2_type"/>
</dbReference>
<reference evidence="4" key="1">
    <citation type="submission" date="2014-05" db="EMBL/GenBank/DDBJ databases">
        <title>The genome and life-stage specific transcriptomes of Globodera pallida elucidate key aspects of plant parasitism by a cyst nematode.</title>
        <authorList>
            <person name="Cotton J.A."/>
            <person name="Lilley C.J."/>
            <person name="Jones L.M."/>
            <person name="Kikuchi T."/>
            <person name="Reid A.J."/>
            <person name="Thorpe P."/>
            <person name="Tsai I.J."/>
            <person name="Beasley H."/>
            <person name="Blok V."/>
            <person name="Cock P.J.A."/>
            <person name="Van den Akker S.E."/>
            <person name="Holroyd N."/>
            <person name="Hunt M."/>
            <person name="Mantelin S."/>
            <person name="Naghra H."/>
            <person name="Pain A."/>
            <person name="Palomares-Rius J.E."/>
            <person name="Zarowiecki M."/>
            <person name="Berriman M."/>
            <person name="Jones J.T."/>
            <person name="Urwin P.E."/>
        </authorList>
    </citation>
    <scope>NUCLEOTIDE SEQUENCE [LARGE SCALE GENOMIC DNA]</scope>
    <source>
        <strain evidence="4">Lindley</strain>
    </source>
</reference>
<feature type="domain" description="C2H2-type" evidence="3">
    <location>
        <begin position="53"/>
        <end position="83"/>
    </location>
</feature>
<feature type="compositionally biased region" description="Basic residues" evidence="2">
    <location>
        <begin position="182"/>
        <end position="192"/>
    </location>
</feature>
<dbReference type="SMART" id="SM00355">
    <property type="entry name" value="ZnF_C2H2"/>
    <property type="match status" value="2"/>
</dbReference>
<keyword evidence="1" id="KW-0863">Zinc-finger</keyword>
<evidence type="ECO:0000256" key="2">
    <source>
        <dbReference type="SAM" id="MobiDB-lite"/>
    </source>
</evidence>
<dbReference type="Proteomes" id="UP000050741">
    <property type="component" value="Unassembled WGS sequence"/>
</dbReference>
<feature type="region of interest" description="Disordered" evidence="2">
    <location>
        <begin position="178"/>
        <end position="218"/>
    </location>
</feature>
<sequence length="218" mass="25366">MIANEALLMAEATENAKRQKMAQFNAKNHQIEKGKNAMKKCARHEEKIDVKVGKCEWAECDHEFANDNQLYDHIRITHIGELNANKNEMNVKNCGEHYYCIDDAAAAADTSRFACKWKNCDHSPRRGDAQRKFDWLLNHIFVWHLPKAETHICVFVECKMRFKKLTALTAHLHTVHAERLTPKKRGQKRPIKKGNDSDDDNLTKVQKKERRSEDNPFK</sequence>
<proteinExistence type="predicted"/>
<dbReference type="PROSITE" id="PS50157">
    <property type="entry name" value="ZINC_FINGER_C2H2_2"/>
    <property type="match status" value="1"/>
</dbReference>
<dbReference type="GO" id="GO:0008270">
    <property type="term" value="F:zinc ion binding"/>
    <property type="evidence" value="ECO:0007669"/>
    <property type="project" value="UniProtKB-KW"/>
</dbReference>
<dbReference type="InterPro" id="IPR036236">
    <property type="entry name" value="Znf_C2H2_sf"/>
</dbReference>
<dbReference type="Gene3D" id="3.30.160.60">
    <property type="entry name" value="Classic Zinc Finger"/>
    <property type="match status" value="1"/>
</dbReference>
<evidence type="ECO:0000313" key="5">
    <source>
        <dbReference type="WBParaSite" id="GPLIN_000184900"/>
    </source>
</evidence>
<keyword evidence="1" id="KW-0479">Metal-binding</keyword>
<dbReference type="SUPFAM" id="SSF57667">
    <property type="entry name" value="beta-beta-alpha zinc fingers"/>
    <property type="match status" value="1"/>
</dbReference>
<dbReference type="AlphaFoldDB" id="A0A183BML4"/>
<organism evidence="4 5">
    <name type="scientific">Globodera pallida</name>
    <name type="common">Potato cyst nematode worm</name>
    <name type="synonym">Heterodera pallida</name>
    <dbReference type="NCBI Taxonomy" id="36090"/>
    <lineage>
        <taxon>Eukaryota</taxon>
        <taxon>Metazoa</taxon>
        <taxon>Ecdysozoa</taxon>
        <taxon>Nematoda</taxon>
        <taxon>Chromadorea</taxon>
        <taxon>Rhabditida</taxon>
        <taxon>Tylenchina</taxon>
        <taxon>Tylenchomorpha</taxon>
        <taxon>Tylenchoidea</taxon>
        <taxon>Heteroderidae</taxon>
        <taxon>Heteroderinae</taxon>
        <taxon>Globodera</taxon>
    </lineage>
</organism>
<dbReference type="WBParaSite" id="GPLIN_000184900">
    <property type="protein sequence ID" value="GPLIN_000184900"/>
    <property type="gene ID" value="GPLIN_000184900"/>
</dbReference>
<accession>A0A183BML4</accession>
<dbReference type="PROSITE" id="PS00028">
    <property type="entry name" value="ZINC_FINGER_C2H2_1"/>
    <property type="match status" value="2"/>
</dbReference>
<name>A0A183BML4_GLOPA</name>
<keyword evidence="4" id="KW-1185">Reference proteome</keyword>
<evidence type="ECO:0000256" key="1">
    <source>
        <dbReference type="PROSITE-ProRule" id="PRU00042"/>
    </source>
</evidence>
<protein>
    <submittedName>
        <fullName evidence="5">C2H2-type domain-containing protein</fullName>
    </submittedName>
</protein>
<evidence type="ECO:0000259" key="3">
    <source>
        <dbReference type="PROSITE" id="PS50157"/>
    </source>
</evidence>
<evidence type="ECO:0000313" key="4">
    <source>
        <dbReference type="Proteomes" id="UP000050741"/>
    </source>
</evidence>
<keyword evidence="1" id="KW-0862">Zinc</keyword>